<organism evidence="2 3">
    <name type="scientific">Streptococcus henryi</name>
    <dbReference type="NCBI Taxonomy" id="439219"/>
    <lineage>
        <taxon>Bacteria</taxon>
        <taxon>Bacillati</taxon>
        <taxon>Bacillota</taxon>
        <taxon>Bacilli</taxon>
        <taxon>Lactobacillales</taxon>
        <taxon>Streptococcaceae</taxon>
        <taxon>Streptococcus</taxon>
    </lineage>
</organism>
<evidence type="ECO:0000313" key="2">
    <source>
        <dbReference type="EMBL" id="SDB32629.1"/>
    </source>
</evidence>
<dbReference type="eggNOG" id="COG1680">
    <property type="taxonomic scope" value="Bacteria"/>
</dbReference>
<dbReference type="InterPro" id="IPR050491">
    <property type="entry name" value="AmpC-like"/>
</dbReference>
<dbReference type="RefSeq" id="WP_074486304.1">
    <property type="nucleotide sequence ID" value="NZ_FMXP01000022.1"/>
</dbReference>
<reference evidence="2 3" key="1">
    <citation type="submission" date="2016-10" db="EMBL/GenBank/DDBJ databases">
        <authorList>
            <person name="de Groot N.N."/>
        </authorList>
    </citation>
    <scope>NUCLEOTIDE SEQUENCE [LARGE SCALE GENOMIC DNA]</scope>
    <source>
        <strain evidence="2 3">A-4</strain>
    </source>
</reference>
<protein>
    <submittedName>
        <fullName evidence="2">CubicO group peptidase, beta-lactamase class C family</fullName>
    </submittedName>
</protein>
<sequence length="369" mass="41319">MNKGFKKSKLNKKRILKVFLIGLLVSLLAMLGFRLYGNYQLSKVPDMTFEEALAYTTKGNEEAVITVGIIEDGKLDYTVYGKDGKVLPQEAHTYEIGSITKTFTAILIAKAIREHKIELQASIADYLDLPEGKTYPSIEELLTHTSGYKSHYIESPMVVNTLTGRNPFYGMDSELLQKKIASISLKSNDYNFSYSNFGFAVLGQVLEEVYDKDYQSLLNDFSQNDLGLPHTKISKQDGDLGNYWGWKAHDAYLSAGAITSDIVDMLTYAQMQLDEQGYISDSHQSLKENNATSEQYQKMGIRLDEIGMAWAIDKEKNTIWHNGGTGNYNAYLGFNPETKTAVVVLSNLAPESRISATILGIKKMNELNE</sequence>
<gene>
    <name evidence="2" type="ORF">SAMN02910293_01622</name>
</gene>
<evidence type="ECO:0000259" key="1">
    <source>
        <dbReference type="Pfam" id="PF00144"/>
    </source>
</evidence>
<keyword evidence="3" id="KW-1185">Reference proteome</keyword>
<dbReference type="Proteomes" id="UP000182508">
    <property type="component" value="Unassembled WGS sequence"/>
</dbReference>
<evidence type="ECO:0000313" key="3">
    <source>
        <dbReference type="Proteomes" id="UP000182508"/>
    </source>
</evidence>
<accession>A0A1G6CIA2</accession>
<name>A0A1G6CIA2_9STRE</name>
<dbReference type="PANTHER" id="PTHR46825">
    <property type="entry name" value="D-ALANYL-D-ALANINE-CARBOXYPEPTIDASE/ENDOPEPTIDASE AMPH"/>
    <property type="match status" value="1"/>
</dbReference>
<dbReference type="SUPFAM" id="SSF56601">
    <property type="entry name" value="beta-lactamase/transpeptidase-like"/>
    <property type="match status" value="1"/>
</dbReference>
<dbReference type="InterPro" id="IPR012338">
    <property type="entry name" value="Beta-lactam/transpept-like"/>
</dbReference>
<dbReference type="InterPro" id="IPR001466">
    <property type="entry name" value="Beta-lactam-related"/>
</dbReference>
<feature type="domain" description="Beta-lactamase-related" evidence="1">
    <location>
        <begin position="66"/>
        <end position="352"/>
    </location>
</feature>
<dbReference type="STRING" id="439219.SAMN02910293_01622"/>
<dbReference type="Gene3D" id="3.40.710.10">
    <property type="entry name" value="DD-peptidase/beta-lactamase superfamily"/>
    <property type="match status" value="1"/>
</dbReference>
<dbReference type="Pfam" id="PF00144">
    <property type="entry name" value="Beta-lactamase"/>
    <property type="match status" value="1"/>
</dbReference>
<proteinExistence type="predicted"/>
<dbReference type="EMBL" id="FMXP01000022">
    <property type="protein sequence ID" value="SDB32629.1"/>
    <property type="molecule type" value="Genomic_DNA"/>
</dbReference>
<dbReference type="PANTHER" id="PTHR46825:SF8">
    <property type="entry name" value="BETA-LACTAMASE-RELATED"/>
    <property type="match status" value="1"/>
</dbReference>
<dbReference type="AlphaFoldDB" id="A0A1G6CIA2"/>